<dbReference type="InterPro" id="IPR010559">
    <property type="entry name" value="Sig_transdc_His_kin_internal"/>
</dbReference>
<keyword evidence="6" id="KW-1133">Transmembrane helix</keyword>
<keyword evidence="3" id="KW-0597">Phosphoprotein</keyword>
<dbReference type="PROSITE" id="PS50885">
    <property type="entry name" value="HAMP"/>
    <property type="match status" value="1"/>
</dbReference>
<comment type="subcellular location">
    <subcellularLocation>
        <location evidence="1">Cell membrane</location>
        <topology evidence="1">Multi-pass membrane protein</topology>
    </subcellularLocation>
</comment>
<dbReference type="PANTHER" id="PTHR34220:SF7">
    <property type="entry name" value="SENSOR HISTIDINE KINASE YPDA"/>
    <property type="match status" value="1"/>
</dbReference>
<evidence type="ECO:0000313" key="9">
    <source>
        <dbReference type="Proteomes" id="UP001595880"/>
    </source>
</evidence>
<gene>
    <name evidence="8" type="ORF">ACFOZ1_13355</name>
</gene>
<feature type="domain" description="HAMP" evidence="7">
    <location>
        <begin position="306"/>
        <end position="358"/>
    </location>
</feature>
<keyword evidence="6" id="KW-0812">Transmembrane</keyword>
<name>A0ABV8VY21_9BACI</name>
<dbReference type="SUPFAM" id="SSF158472">
    <property type="entry name" value="HAMP domain-like"/>
    <property type="match status" value="1"/>
</dbReference>
<keyword evidence="8" id="KW-0418">Kinase</keyword>
<accession>A0ABV8VY21</accession>
<keyword evidence="4 8" id="KW-0808">Transferase</keyword>
<evidence type="ECO:0000256" key="2">
    <source>
        <dbReference type="ARBA" id="ARBA00022475"/>
    </source>
</evidence>
<dbReference type="EMBL" id="JBHSDV010000004">
    <property type="protein sequence ID" value="MFC4388782.1"/>
    <property type="molecule type" value="Genomic_DNA"/>
</dbReference>
<evidence type="ECO:0000256" key="6">
    <source>
        <dbReference type="SAM" id="Phobius"/>
    </source>
</evidence>
<dbReference type="PANTHER" id="PTHR34220">
    <property type="entry name" value="SENSOR HISTIDINE KINASE YPDA"/>
    <property type="match status" value="1"/>
</dbReference>
<dbReference type="Gene3D" id="6.10.340.10">
    <property type="match status" value="1"/>
</dbReference>
<dbReference type="Proteomes" id="UP001595880">
    <property type="component" value="Unassembled WGS sequence"/>
</dbReference>
<proteinExistence type="predicted"/>
<evidence type="ECO:0000256" key="5">
    <source>
        <dbReference type="ARBA" id="ARBA00023136"/>
    </source>
</evidence>
<protein>
    <submittedName>
        <fullName evidence="8">Sensor histidine kinase</fullName>
        <ecNumber evidence="8">2.7.13.3</ecNumber>
    </submittedName>
</protein>
<keyword evidence="9" id="KW-1185">Reference proteome</keyword>
<dbReference type="GO" id="GO:0004673">
    <property type="term" value="F:protein histidine kinase activity"/>
    <property type="evidence" value="ECO:0007669"/>
    <property type="project" value="UniProtKB-EC"/>
</dbReference>
<dbReference type="SMART" id="SM00304">
    <property type="entry name" value="HAMP"/>
    <property type="match status" value="1"/>
</dbReference>
<dbReference type="Pfam" id="PF06580">
    <property type="entry name" value="His_kinase"/>
    <property type="match status" value="1"/>
</dbReference>
<keyword evidence="5 6" id="KW-0472">Membrane</keyword>
<dbReference type="EC" id="2.7.13.3" evidence="8"/>
<feature type="transmembrane region" description="Helical" evidence="6">
    <location>
        <begin position="13"/>
        <end position="36"/>
    </location>
</feature>
<keyword evidence="2" id="KW-1003">Cell membrane</keyword>
<evidence type="ECO:0000313" key="8">
    <source>
        <dbReference type="EMBL" id="MFC4388782.1"/>
    </source>
</evidence>
<sequence>MFSIPVKSLHKTIFVRLLVLFGMIILPIIILGIYLYNWSYENATKDISRNAIVQLTSYIDDLNREIEWLEIQQYDILQENKLNKIAFTWESMTNIEKKSHVNDILHRLTSIKNTNAYIKDIYIHLPTINKSISAVNAVQELDETTFQNVMSSMTYDGNRMSVISNQLAISAASISINQSNQPDIVVQIELDKQKMTDELNTLNLYPKSATFLYSNQEGVLLSSGEDGESLEKEILPNLSRSIEYTNERNSAYQMNQSYSEALELYVISFIPKEIVRKPLKKFSTWAWLFAITLFVAISIYCYAIFTFVHKPLLQLVEGFKRMEKGILDETIVHKKEDEFGFLYERYNKMLYKLQRLINQDYKQKLMMQKAELKQLQSQINPHFLYNSFFILHSLAKTEDIHRIEMFTKMLGEYFRYITRNGESNVTLKDEIKHARMYTEIQSLRFSRRIQVQFDELPKEMEEIKVPKLIIQPIIENAFEHCLEKMTDVGFLRVSFKKEKNCMYIFIEDNGNVLNENSLKVLNDYVNNIDNQQETTGLINIHRRIALTFGNKSGLQFENSEWNGLKVIVRIHIEGNDSNV</sequence>
<reference evidence="9" key="1">
    <citation type="journal article" date="2019" name="Int. J. Syst. Evol. Microbiol.">
        <title>The Global Catalogue of Microorganisms (GCM) 10K type strain sequencing project: providing services to taxonomists for standard genome sequencing and annotation.</title>
        <authorList>
            <consortium name="The Broad Institute Genomics Platform"/>
            <consortium name="The Broad Institute Genome Sequencing Center for Infectious Disease"/>
            <person name="Wu L."/>
            <person name="Ma J."/>
        </authorList>
    </citation>
    <scope>NUCLEOTIDE SEQUENCE [LARGE SCALE GENOMIC DNA]</scope>
    <source>
        <strain evidence="9">KACC 14058</strain>
    </source>
</reference>
<dbReference type="SUPFAM" id="SSF55874">
    <property type="entry name" value="ATPase domain of HSP90 chaperone/DNA topoisomerase II/histidine kinase"/>
    <property type="match status" value="1"/>
</dbReference>
<dbReference type="CDD" id="cd06225">
    <property type="entry name" value="HAMP"/>
    <property type="match status" value="1"/>
</dbReference>
<dbReference type="Gene3D" id="3.30.565.10">
    <property type="entry name" value="Histidine kinase-like ATPase, C-terminal domain"/>
    <property type="match status" value="1"/>
</dbReference>
<dbReference type="InterPro" id="IPR050640">
    <property type="entry name" value="Bact_2-comp_sensor_kinase"/>
</dbReference>
<evidence type="ECO:0000256" key="1">
    <source>
        <dbReference type="ARBA" id="ARBA00004651"/>
    </source>
</evidence>
<dbReference type="InterPro" id="IPR036890">
    <property type="entry name" value="HATPase_C_sf"/>
</dbReference>
<evidence type="ECO:0000256" key="3">
    <source>
        <dbReference type="ARBA" id="ARBA00022553"/>
    </source>
</evidence>
<dbReference type="RefSeq" id="WP_390200057.1">
    <property type="nucleotide sequence ID" value="NZ_JBHSDV010000004.1"/>
</dbReference>
<comment type="caution">
    <text evidence="8">The sequence shown here is derived from an EMBL/GenBank/DDBJ whole genome shotgun (WGS) entry which is preliminary data.</text>
</comment>
<dbReference type="InterPro" id="IPR003660">
    <property type="entry name" value="HAMP_dom"/>
</dbReference>
<evidence type="ECO:0000259" key="7">
    <source>
        <dbReference type="PROSITE" id="PS50885"/>
    </source>
</evidence>
<feature type="transmembrane region" description="Helical" evidence="6">
    <location>
        <begin position="285"/>
        <end position="305"/>
    </location>
</feature>
<evidence type="ECO:0000256" key="4">
    <source>
        <dbReference type="ARBA" id="ARBA00022679"/>
    </source>
</evidence>
<organism evidence="8 9">
    <name type="scientific">Gracilibacillus marinus</name>
    <dbReference type="NCBI Taxonomy" id="630535"/>
    <lineage>
        <taxon>Bacteria</taxon>
        <taxon>Bacillati</taxon>
        <taxon>Bacillota</taxon>
        <taxon>Bacilli</taxon>
        <taxon>Bacillales</taxon>
        <taxon>Bacillaceae</taxon>
        <taxon>Gracilibacillus</taxon>
    </lineage>
</organism>